<evidence type="ECO:0000256" key="5">
    <source>
        <dbReference type="ARBA" id="ARBA00022827"/>
    </source>
</evidence>
<dbReference type="EMBL" id="JAADZA010000026">
    <property type="protein sequence ID" value="NEV13450.1"/>
    <property type="molecule type" value="Genomic_DNA"/>
</dbReference>
<keyword evidence="5" id="KW-0274">FAD</keyword>
<evidence type="ECO:0000313" key="11">
    <source>
        <dbReference type="Proteomes" id="UP000526625"/>
    </source>
</evidence>
<protein>
    <submittedName>
        <fullName evidence="8">Cation diffusion facilitator CzcD-associated flavoprotein CzcO</fullName>
    </submittedName>
    <submittedName>
        <fullName evidence="9">NAD(P)/FAD-dependent oxidoreductase</fullName>
    </submittedName>
</protein>
<keyword evidence="11" id="KW-1185">Reference proteome</keyword>
<evidence type="ECO:0000313" key="9">
    <source>
        <dbReference type="EMBL" id="NEV13450.1"/>
    </source>
</evidence>
<dbReference type="InterPro" id="IPR050982">
    <property type="entry name" value="Auxin_biosynth/cation_transpt"/>
</dbReference>
<gene>
    <name evidence="8" type="ORF">GGD45_002491</name>
    <name evidence="9" type="ORF">GXW80_20895</name>
</gene>
<comment type="caution">
    <text evidence="9">The sequence shown here is derived from an EMBL/GenBank/DDBJ whole genome shotgun (WGS) entry which is preliminary data.</text>
</comment>
<keyword evidence="6" id="KW-0521">NADP</keyword>
<evidence type="ECO:0000256" key="7">
    <source>
        <dbReference type="ARBA" id="ARBA00023002"/>
    </source>
</evidence>
<dbReference type="RefSeq" id="WP_041678258.1">
    <property type="nucleotide sequence ID" value="NZ_JAADZA010000026.1"/>
</dbReference>
<keyword evidence="4" id="KW-0285">Flavoprotein</keyword>
<dbReference type="PANTHER" id="PTHR43539:SF91">
    <property type="entry name" value="FAD-DEPENDENT URATE HYDROXYLASE"/>
    <property type="match status" value="1"/>
</dbReference>
<name>A0A6P1C8F4_RHITR</name>
<accession>A0A6P1C8F4</accession>
<keyword evidence="7" id="KW-0560">Oxidoreductase</keyword>
<reference evidence="9 10" key="1">
    <citation type="submission" date="2020-02" db="EMBL/GenBank/DDBJ databases">
        <title>Draft genome sequence of Rhizobium tropici.</title>
        <authorList>
            <person name="Khayi S."/>
            <person name="Jemo M."/>
        </authorList>
    </citation>
    <scope>NUCLEOTIDE SEQUENCE [LARGE SCALE GENOMIC DNA]</scope>
    <source>
        <strain evidence="9 10">A12</strain>
    </source>
</reference>
<dbReference type="Pfam" id="PF13434">
    <property type="entry name" value="Lys_Orn_oxgnase"/>
    <property type="match status" value="1"/>
</dbReference>
<dbReference type="GO" id="GO:0004497">
    <property type="term" value="F:monooxygenase activity"/>
    <property type="evidence" value="ECO:0007669"/>
    <property type="project" value="TreeGrafter"/>
</dbReference>
<evidence type="ECO:0000256" key="3">
    <source>
        <dbReference type="ARBA" id="ARBA00007588"/>
    </source>
</evidence>
<proteinExistence type="inferred from homology"/>
<comment type="pathway">
    <text evidence="2">Siderophore biosynthesis.</text>
</comment>
<evidence type="ECO:0000256" key="2">
    <source>
        <dbReference type="ARBA" id="ARBA00004924"/>
    </source>
</evidence>
<dbReference type="EMBL" id="JACHBF010000006">
    <property type="protein sequence ID" value="MBB6492085.1"/>
    <property type="molecule type" value="Genomic_DNA"/>
</dbReference>
<dbReference type="GO" id="GO:0050660">
    <property type="term" value="F:flavin adenine dinucleotide binding"/>
    <property type="evidence" value="ECO:0007669"/>
    <property type="project" value="TreeGrafter"/>
</dbReference>
<dbReference type="AlphaFoldDB" id="A0A6P1C8F4"/>
<sequence>MNGGLSTSRLEALEKRLVGEMETTEALGRVWAPAPEPGPAFMARYNVVICGAGMSGLAIAFGLKRRGVVGVQVIDRAGEGREGPWIGCARMKTLRSPKHLAGPDYGLPSLTPRAWYEAVHGTDAYESLDKMSRQDWMAYLGWYRTMTEPNVSNGTSLAGISQVDGWLRLVLEADGETQQIECRRLVLATGIDGGGAPMIPDFVRSLPKQYWTHSAEIADDNHLKDRDVAILGSATSSFDWAATALEKGAKSVVMIGRSRNFGRTEVLAWTNFPGFLGHFGDLSDLQKWRYIRLYNGFKIPPTQDQFDRAVSNPRFAMALGHKVRSVTLDAGRVVIESDSGIFSADHLLLGTGYTIDFTQRAELKSIAPHVAFWSDRFAPPVGGASPEIAAHPYLARGFELTPKNPATHGWLSQIHLFNCSALASLGPISNGVTGMKYGLPRIVDAVVGSLFHEAADDFLRDLAAYREHHFDPRGHGGDLEGMKEVSS</sequence>
<dbReference type="InterPro" id="IPR036188">
    <property type="entry name" value="FAD/NAD-bd_sf"/>
</dbReference>
<organism evidence="9 10">
    <name type="scientific">Rhizobium tropici</name>
    <dbReference type="NCBI Taxonomy" id="398"/>
    <lineage>
        <taxon>Bacteria</taxon>
        <taxon>Pseudomonadati</taxon>
        <taxon>Pseudomonadota</taxon>
        <taxon>Alphaproteobacteria</taxon>
        <taxon>Hyphomicrobiales</taxon>
        <taxon>Rhizobiaceae</taxon>
        <taxon>Rhizobium/Agrobacterium group</taxon>
        <taxon>Rhizobium</taxon>
    </lineage>
</organism>
<comment type="cofactor">
    <cofactor evidence="1">
        <name>FAD</name>
        <dbReference type="ChEBI" id="CHEBI:57692"/>
    </cofactor>
</comment>
<dbReference type="SUPFAM" id="SSF51905">
    <property type="entry name" value="FAD/NAD(P)-binding domain"/>
    <property type="match status" value="2"/>
</dbReference>
<evidence type="ECO:0000256" key="4">
    <source>
        <dbReference type="ARBA" id="ARBA00022630"/>
    </source>
</evidence>
<evidence type="ECO:0000313" key="8">
    <source>
        <dbReference type="EMBL" id="MBB6492085.1"/>
    </source>
</evidence>
<evidence type="ECO:0000256" key="6">
    <source>
        <dbReference type="ARBA" id="ARBA00022857"/>
    </source>
</evidence>
<dbReference type="InterPro" id="IPR025700">
    <property type="entry name" value="Lys/Orn_oxygenase"/>
</dbReference>
<reference evidence="8 11" key="2">
    <citation type="submission" date="2020-08" db="EMBL/GenBank/DDBJ databases">
        <title>Genomic Encyclopedia of Type Strains, Phase IV (KMG-V): Genome sequencing to study the core and pangenomes of soil and plant-associated prokaryotes.</title>
        <authorList>
            <person name="Whitman W."/>
        </authorList>
    </citation>
    <scope>NUCLEOTIDE SEQUENCE [LARGE SCALE GENOMIC DNA]</scope>
    <source>
        <strain evidence="8 11">SEMIA 4059</strain>
    </source>
</reference>
<evidence type="ECO:0000256" key="1">
    <source>
        <dbReference type="ARBA" id="ARBA00001974"/>
    </source>
</evidence>
<dbReference type="Gene3D" id="3.50.50.60">
    <property type="entry name" value="FAD/NAD(P)-binding domain"/>
    <property type="match status" value="1"/>
</dbReference>
<evidence type="ECO:0000313" key="10">
    <source>
        <dbReference type="Proteomes" id="UP000471190"/>
    </source>
</evidence>
<dbReference type="Proteomes" id="UP000471190">
    <property type="component" value="Unassembled WGS sequence"/>
</dbReference>
<dbReference type="Proteomes" id="UP000526625">
    <property type="component" value="Unassembled WGS sequence"/>
</dbReference>
<dbReference type="PANTHER" id="PTHR43539">
    <property type="entry name" value="FLAVIN-BINDING MONOOXYGENASE-LIKE PROTEIN (AFU_ORTHOLOGUE AFUA_4G09220)"/>
    <property type="match status" value="1"/>
</dbReference>
<comment type="similarity">
    <text evidence="3">Belongs to the lysine N(6)-hydroxylase/L-ornithine N(5)-oxygenase family.</text>
</comment>